<dbReference type="PROSITE" id="PS51257">
    <property type="entry name" value="PROKAR_LIPOPROTEIN"/>
    <property type="match status" value="1"/>
</dbReference>
<dbReference type="SUPFAM" id="SSF53187">
    <property type="entry name" value="Zn-dependent exopeptidases"/>
    <property type="match status" value="1"/>
</dbReference>
<dbReference type="Gene3D" id="3.40.630.10">
    <property type="entry name" value="Zn peptidases"/>
    <property type="match status" value="1"/>
</dbReference>
<organism evidence="1">
    <name type="scientific">marine sediment metagenome</name>
    <dbReference type="NCBI Taxonomy" id="412755"/>
    <lineage>
        <taxon>unclassified sequences</taxon>
        <taxon>metagenomes</taxon>
        <taxon>ecological metagenomes</taxon>
    </lineage>
</organism>
<name>X0X757_9ZZZZ</name>
<sequence>MARPCVRRCVFVLLSGIFTAATASMGGCGRPLAGEATPLAQRIPSVNVTRGAQRDAAWRFSPNCYMAHVHYLASDELGGRGVGTEGIRQATEYIADTFEWLGLTPGGDDDSYFQTFGMKTGAALTEAA</sequence>
<evidence type="ECO:0008006" key="2">
    <source>
        <dbReference type="Google" id="ProtNLM"/>
    </source>
</evidence>
<feature type="non-terminal residue" evidence="1">
    <location>
        <position position="128"/>
    </location>
</feature>
<dbReference type="EMBL" id="BARS01048676">
    <property type="protein sequence ID" value="GAG39054.1"/>
    <property type="molecule type" value="Genomic_DNA"/>
</dbReference>
<proteinExistence type="predicted"/>
<evidence type="ECO:0000313" key="1">
    <source>
        <dbReference type="EMBL" id="GAG39054.1"/>
    </source>
</evidence>
<protein>
    <recommendedName>
        <fullName evidence="2">Peptidase M28 domain-containing protein</fullName>
    </recommendedName>
</protein>
<reference evidence="1" key="1">
    <citation type="journal article" date="2014" name="Front. Microbiol.">
        <title>High frequency of phylogenetically diverse reductive dehalogenase-homologous genes in deep subseafloor sedimentary metagenomes.</title>
        <authorList>
            <person name="Kawai M."/>
            <person name="Futagami T."/>
            <person name="Toyoda A."/>
            <person name="Takaki Y."/>
            <person name="Nishi S."/>
            <person name="Hori S."/>
            <person name="Arai W."/>
            <person name="Tsubouchi T."/>
            <person name="Morono Y."/>
            <person name="Uchiyama I."/>
            <person name="Ito T."/>
            <person name="Fujiyama A."/>
            <person name="Inagaki F."/>
            <person name="Takami H."/>
        </authorList>
    </citation>
    <scope>NUCLEOTIDE SEQUENCE</scope>
    <source>
        <strain evidence="1">Expedition CK06-06</strain>
    </source>
</reference>
<dbReference type="AlphaFoldDB" id="X0X757"/>
<comment type="caution">
    <text evidence="1">The sequence shown here is derived from an EMBL/GenBank/DDBJ whole genome shotgun (WGS) entry which is preliminary data.</text>
</comment>
<accession>X0X757</accession>
<gene>
    <name evidence="1" type="ORF">S01H1_72911</name>
</gene>